<accession>F6EI87</accession>
<dbReference type="GO" id="GO:0006508">
    <property type="term" value="P:proteolysis"/>
    <property type="evidence" value="ECO:0007669"/>
    <property type="project" value="InterPro"/>
</dbReference>
<dbReference type="PRINTS" id="PR00793">
    <property type="entry name" value="PROAMNOPTASE"/>
</dbReference>
<dbReference type="AlphaFoldDB" id="F6EI87"/>
<keyword evidence="2 4" id="KW-0378">Hydrolase</keyword>
<reference evidence="4 5" key="1">
    <citation type="journal article" date="2011" name="J. Bacteriol.">
        <title>Complete genome sequence of Amycolicicoccus subflavus DQS3-9A1T, an actinomycete isolated from crude oil-polluted soil.</title>
        <authorList>
            <person name="Cai M."/>
            <person name="Chen W.M."/>
            <person name="Nie Y."/>
            <person name="Chi C.Q."/>
            <person name="Wang Y.N."/>
            <person name="Tang Y.Q."/>
            <person name="Li G.Y."/>
            <person name="Wu X.L."/>
        </authorList>
    </citation>
    <scope>NUCLEOTIDE SEQUENCE [LARGE SCALE GENOMIC DNA]</scope>
    <source>
        <strain evidence="5">DSM 45089 / DQS3-9A1</strain>
    </source>
</reference>
<dbReference type="EMBL" id="CP002786">
    <property type="protein sequence ID" value="AEF41194.1"/>
    <property type="molecule type" value="Genomic_DNA"/>
</dbReference>
<sequence>MEVVRAHGIDIAYVSAGHGPPLVFVHGAAGDHRDWAPQLRALADEFTVIAWDEPGAGQSGDVPDSFVLADYAHCLATVIATHAAGPACVVGLSWGGTLALELYRHHPDVVRRLVLADTYAGWKGSLSGEEVQARVAGVQSMLTDVGSPFDPTLPGLFAAGPPAEFTSLLADIARDVRPHSMAHALMLMADTDQRDILPTIAVPTLLIWGDNDARSPLEQVGRQFERAIPGATLAVIPRCGHVSNLECHSEFTRLVREFCGGAVPRPNRPDSPSCRS</sequence>
<dbReference type="GO" id="GO:0004177">
    <property type="term" value="F:aminopeptidase activity"/>
    <property type="evidence" value="ECO:0007669"/>
    <property type="project" value="UniProtKB-EC"/>
</dbReference>
<evidence type="ECO:0000313" key="4">
    <source>
        <dbReference type="EMBL" id="AEF41194.1"/>
    </source>
</evidence>
<dbReference type="InterPro" id="IPR029058">
    <property type="entry name" value="AB_hydrolase_fold"/>
</dbReference>
<feature type="domain" description="AB hydrolase-1" evidence="3">
    <location>
        <begin position="20"/>
        <end position="246"/>
    </location>
</feature>
<dbReference type="InterPro" id="IPR050266">
    <property type="entry name" value="AB_hydrolase_sf"/>
</dbReference>
<dbReference type="Proteomes" id="UP000009235">
    <property type="component" value="Chromosome"/>
</dbReference>
<dbReference type="InterPro" id="IPR000073">
    <property type="entry name" value="AB_hydrolase_1"/>
</dbReference>
<keyword evidence="5" id="KW-1185">Reference proteome</keyword>
<dbReference type="OrthoDB" id="27092at2"/>
<dbReference type="SUPFAM" id="SSF53474">
    <property type="entry name" value="alpha/beta-Hydrolases"/>
    <property type="match status" value="1"/>
</dbReference>
<comment type="similarity">
    <text evidence="1">Belongs to the peptidase S33 family.</text>
</comment>
<organism evidence="4 5">
    <name type="scientific">Hoyosella subflava (strain DSM 45089 / JCM 17490 / NBRC 109087 / DQS3-9A1)</name>
    <name type="common">Amycolicicoccus subflavus</name>
    <dbReference type="NCBI Taxonomy" id="443218"/>
    <lineage>
        <taxon>Bacteria</taxon>
        <taxon>Bacillati</taxon>
        <taxon>Actinomycetota</taxon>
        <taxon>Actinomycetes</taxon>
        <taxon>Mycobacteriales</taxon>
        <taxon>Hoyosellaceae</taxon>
        <taxon>Hoyosella</taxon>
    </lineage>
</organism>
<dbReference type="Gene3D" id="3.40.50.1820">
    <property type="entry name" value="alpha/beta hydrolase"/>
    <property type="match status" value="1"/>
</dbReference>
<dbReference type="PANTHER" id="PTHR43798:SF33">
    <property type="entry name" value="HYDROLASE, PUTATIVE (AFU_ORTHOLOGUE AFUA_2G14860)-RELATED"/>
    <property type="match status" value="1"/>
</dbReference>
<dbReference type="PANTHER" id="PTHR43798">
    <property type="entry name" value="MONOACYLGLYCEROL LIPASE"/>
    <property type="match status" value="1"/>
</dbReference>
<dbReference type="PRINTS" id="PR00111">
    <property type="entry name" value="ABHYDROLASE"/>
</dbReference>
<dbReference type="eggNOG" id="COG0596">
    <property type="taxonomic scope" value="Bacteria"/>
</dbReference>
<name>F6EI87_HOYSD</name>
<dbReference type="GO" id="GO:0016020">
    <property type="term" value="C:membrane"/>
    <property type="evidence" value="ECO:0007669"/>
    <property type="project" value="TreeGrafter"/>
</dbReference>
<gene>
    <name evidence="4" type="ordered locus">AS9A_2747</name>
</gene>
<dbReference type="InterPro" id="IPR002410">
    <property type="entry name" value="Peptidase_S33"/>
</dbReference>
<dbReference type="STRING" id="443218.AS9A_2747"/>
<proteinExistence type="inferred from homology"/>
<evidence type="ECO:0000259" key="3">
    <source>
        <dbReference type="Pfam" id="PF00561"/>
    </source>
</evidence>
<dbReference type="RefSeq" id="WP_013807543.1">
    <property type="nucleotide sequence ID" value="NC_015564.1"/>
</dbReference>
<evidence type="ECO:0000313" key="5">
    <source>
        <dbReference type="Proteomes" id="UP000009235"/>
    </source>
</evidence>
<dbReference type="KEGG" id="asd:AS9A_2747"/>
<dbReference type="Pfam" id="PF00561">
    <property type="entry name" value="Abhydrolase_1"/>
    <property type="match status" value="1"/>
</dbReference>
<protein>
    <submittedName>
        <fullName evidence="4">Alpha/beta hydrolase fold containing protein</fullName>
    </submittedName>
</protein>
<evidence type="ECO:0000256" key="2">
    <source>
        <dbReference type="ARBA" id="ARBA00022801"/>
    </source>
</evidence>
<evidence type="ECO:0000256" key="1">
    <source>
        <dbReference type="ARBA" id="ARBA00010088"/>
    </source>
</evidence>
<dbReference type="HOGENOM" id="CLU_020336_50_2_11"/>